<organism evidence="2 3">
    <name type="scientific">Marasmius tenuissimus</name>
    <dbReference type="NCBI Taxonomy" id="585030"/>
    <lineage>
        <taxon>Eukaryota</taxon>
        <taxon>Fungi</taxon>
        <taxon>Dikarya</taxon>
        <taxon>Basidiomycota</taxon>
        <taxon>Agaricomycotina</taxon>
        <taxon>Agaricomycetes</taxon>
        <taxon>Agaricomycetidae</taxon>
        <taxon>Agaricales</taxon>
        <taxon>Marasmiineae</taxon>
        <taxon>Marasmiaceae</taxon>
        <taxon>Marasmius</taxon>
    </lineage>
</organism>
<feature type="compositionally biased region" description="Polar residues" evidence="1">
    <location>
        <begin position="168"/>
        <end position="181"/>
    </location>
</feature>
<gene>
    <name evidence="2" type="ORF">AAF712_015531</name>
</gene>
<dbReference type="PANTHER" id="PTHR36489">
    <property type="entry name" value="PROTEIN-COUPLED RECEPTOR GPR1, PUTATIVE-RELATED"/>
    <property type="match status" value="1"/>
</dbReference>
<sequence>MALTQILPCGMFAPPSTKSRTLYCPTFPLTLNVCAYVNAVAAKRDGTRTLTEDATRSRIEDPTGSQIQDTMSSQIQLDPTGSQVEDPVGSRTDGPTSSRTEGPTGGRTEGPAGSRTEDPTSSQIQDTMSSRVELEYPVGSTEDPTGSRTKGLAGSRTEDTTHSRTEDPTGSQTQDPMSSQVELEYPVGGRTEGPMGSRTEGPTGPLSNQNDRRDEDGHWTFTGTFSVPATASAWRVQFRVRRIDAPIATGYGNTVGRWNSMIYSENKELSTLVLTEGISVHHTMPFPDLRRRNQSLYIQWAIIVRELGFPGPKPPSPQASKSDSVNRRQASKPANQSRG</sequence>
<proteinExistence type="predicted"/>
<evidence type="ECO:0000313" key="3">
    <source>
        <dbReference type="Proteomes" id="UP001437256"/>
    </source>
</evidence>
<feature type="compositionally biased region" description="Basic and acidic residues" evidence="1">
    <location>
        <begin position="156"/>
        <end position="167"/>
    </location>
</feature>
<protein>
    <submittedName>
        <fullName evidence="2">Uncharacterized protein</fullName>
    </submittedName>
</protein>
<feature type="compositionally biased region" description="Polar residues" evidence="1">
    <location>
        <begin position="63"/>
        <end position="83"/>
    </location>
</feature>
<feature type="compositionally biased region" description="Basic and acidic residues" evidence="1">
    <location>
        <begin position="48"/>
        <end position="61"/>
    </location>
</feature>
<evidence type="ECO:0000313" key="2">
    <source>
        <dbReference type="EMBL" id="KAL0057816.1"/>
    </source>
</evidence>
<feature type="compositionally biased region" description="Polar residues" evidence="1">
    <location>
        <begin position="119"/>
        <end position="130"/>
    </location>
</feature>
<dbReference type="EMBL" id="JBBXMP010000430">
    <property type="protein sequence ID" value="KAL0057816.1"/>
    <property type="molecule type" value="Genomic_DNA"/>
</dbReference>
<dbReference type="Proteomes" id="UP001437256">
    <property type="component" value="Unassembled WGS sequence"/>
</dbReference>
<accession>A0ABR2Z820</accession>
<feature type="region of interest" description="Disordered" evidence="1">
    <location>
        <begin position="48"/>
        <end position="215"/>
    </location>
</feature>
<reference evidence="2 3" key="1">
    <citation type="submission" date="2024-05" db="EMBL/GenBank/DDBJ databases">
        <title>A draft genome resource for the thread blight pathogen Marasmius tenuissimus strain MS-2.</title>
        <authorList>
            <person name="Yulfo-Soto G.E."/>
            <person name="Baruah I.K."/>
            <person name="Amoako-Attah I."/>
            <person name="Bukari Y."/>
            <person name="Meinhardt L.W."/>
            <person name="Bailey B.A."/>
            <person name="Cohen S.P."/>
        </authorList>
    </citation>
    <scope>NUCLEOTIDE SEQUENCE [LARGE SCALE GENOMIC DNA]</scope>
    <source>
        <strain evidence="2 3">MS-2</strain>
    </source>
</reference>
<name>A0ABR2Z820_9AGAR</name>
<dbReference type="PANTHER" id="PTHR36489:SF1">
    <property type="entry name" value="G-PROTEIN COUPLED RECEPTORS FAMILY 1 PROFILE DOMAIN-CONTAINING PROTEIN"/>
    <property type="match status" value="1"/>
</dbReference>
<evidence type="ECO:0000256" key="1">
    <source>
        <dbReference type="SAM" id="MobiDB-lite"/>
    </source>
</evidence>
<feature type="region of interest" description="Disordered" evidence="1">
    <location>
        <begin position="309"/>
        <end position="339"/>
    </location>
</feature>
<comment type="caution">
    <text evidence="2">The sequence shown here is derived from an EMBL/GenBank/DDBJ whole genome shotgun (WGS) entry which is preliminary data.</text>
</comment>
<keyword evidence="3" id="KW-1185">Reference proteome</keyword>